<accession>A0A382EIK7</accession>
<reference evidence="3" key="1">
    <citation type="submission" date="2018-05" db="EMBL/GenBank/DDBJ databases">
        <authorList>
            <person name="Lanie J.A."/>
            <person name="Ng W.-L."/>
            <person name="Kazmierczak K.M."/>
            <person name="Andrzejewski T.M."/>
            <person name="Davidsen T.M."/>
            <person name="Wayne K.J."/>
            <person name="Tettelin H."/>
            <person name="Glass J.I."/>
            <person name="Rusch D."/>
            <person name="Podicherti R."/>
            <person name="Tsui H.-C.T."/>
            <person name="Winkler M.E."/>
        </authorList>
    </citation>
    <scope>NUCLEOTIDE SEQUENCE</scope>
</reference>
<dbReference type="EMBL" id="UINC01044385">
    <property type="protein sequence ID" value="SVB49773.1"/>
    <property type="molecule type" value="Genomic_DNA"/>
</dbReference>
<proteinExistence type="predicted"/>
<protein>
    <recommendedName>
        <fullName evidence="2">CNNM transmembrane domain-containing protein</fullName>
    </recommendedName>
</protein>
<dbReference type="InterPro" id="IPR002550">
    <property type="entry name" value="CNNM"/>
</dbReference>
<keyword evidence="1" id="KW-0472">Membrane</keyword>
<dbReference type="PROSITE" id="PS51846">
    <property type="entry name" value="CNNM"/>
    <property type="match status" value="1"/>
</dbReference>
<evidence type="ECO:0000313" key="3">
    <source>
        <dbReference type="EMBL" id="SVB49773.1"/>
    </source>
</evidence>
<feature type="non-terminal residue" evidence="3">
    <location>
        <position position="30"/>
    </location>
</feature>
<gene>
    <name evidence="3" type="ORF">METZ01_LOCUS202627</name>
</gene>
<evidence type="ECO:0000259" key="2">
    <source>
        <dbReference type="PROSITE" id="PS51846"/>
    </source>
</evidence>
<feature type="domain" description="CNNM transmembrane" evidence="2">
    <location>
        <begin position="1"/>
        <end position="30"/>
    </location>
</feature>
<evidence type="ECO:0000256" key="1">
    <source>
        <dbReference type="SAM" id="Phobius"/>
    </source>
</evidence>
<name>A0A382EIK7_9ZZZZ</name>
<organism evidence="3">
    <name type="scientific">marine metagenome</name>
    <dbReference type="NCBI Taxonomy" id="408172"/>
    <lineage>
        <taxon>unclassified sequences</taxon>
        <taxon>metagenomes</taxon>
        <taxon>ecological metagenomes</taxon>
    </lineage>
</organism>
<dbReference type="AlphaFoldDB" id="A0A382EIK7"/>
<feature type="transmembrane region" description="Helical" evidence="1">
    <location>
        <begin position="7"/>
        <end position="28"/>
    </location>
</feature>
<sequence>MDITLEIAALITLIGLSGYFSGLEVALVSV</sequence>
<keyword evidence="1" id="KW-0812">Transmembrane</keyword>
<keyword evidence="1" id="KW-1133">Transmembrane helix</keyword>